<dbReference type="GO" id="GO:0008270">
    <property type="term" value="F:zinc ion binding"/>
    <property type="evidence" value="ECO:0007669"/>
    <property type="project" value="UniProtKB-KW"/>
</dbReference>
<feature type="domain" description="SAM" evidence="9">
    <location>
        <begin position="5"/>
        <end position="69"/>
    </location>
</feature>
<evidence type="ECO:0000259" key="10">
    <source>
        <dbReference type="PROSITE" id="PS50115"/>
    </source>
</evidence>
<dbReference type="GO" id="GO:0005547">
    <property type="term" value="F:phosphatidylinositol-3,4,5-trisphosphate binding"/>
    <property type="evidence" value="ECO:0007669"/>
    <property type="project" value="InterPro"/>
</dbReference>
<dbReference type="InterPro" id="IPR000198">
    <property type="entry name" value="RhoGAP_dom"/>
</dbReference>
<comment type="subcellular location">
    <subcellularLocation>
        <location evidence="1">Cytoplasm</location>
    </subcellularLocation>
</comment>
<gene>
    <name evidence="13" type="primary">ARAP2</name>
</gene>
<protein>
    <submittedName>
        <fullName evidence="13">ArfGAP with RhoGAP domain, ankyrin repeat and PH domain 2</fullName>
    </submittedName>
</protein>
<keyword evidence="3" id="KW-0963">Cytoplasm</keyword>
<dbReference type="PROSITE" id="PS50115">
    <property type="entry name" value="ARFGAP"/>
    <property type="match status" value="1"/>
</dbReference>
<dbReference type="Proteomes" id="UP000694563">
    <property type="component" value="Chromosome 5"/>
</dbReference>
<dbReference type="SUPFAM" id="SSF47769">
    <property type="entry name" value="SAM/Pointed domain"/>
    <property type="match status" value="1"/>
</dbReference>
<keyword evidence="2" id="KW-0343">GTPase activation</keyword>
<dbReference type="CDD" id="cd09490">
    <property type="entry name" value="SAM_Arap1_2_3"/>
    <property type="match status" value="1"/>
</dbReference>
<dbReference type="Gene3D" id="2.30.29.30">
    <property type="entry name" value="Pleckstrin-homology domain (PH domain)/Phosphotyrosine-binding domain (PTB)"/>
    <property type="match status" value="5"/>
</dbReference>
<evidence type="ECO:0000259" key="12">
    <source>
        <dbReference type="PROSITE" id="PS50238"/>
    </source>
</evidence>
<dbReference type="GO" id="GO:0005096">
    <property type="term" value="F:GTPase activator activity"/>
    <property type="evidence" value="ECO:0007669"/>
    <property type="project" value="UniProtKB-KW"/>
</dbReference>
<keyword evidence="6" id="KW-0479">Metal-binding</keyword>
<dbReference type="PRINTS" id="PR00405">
    <property type="entry name" value="REVINTRACTNG"/>
</dbReference>
<dbReference type="PROSITE" id="PS50200">
    <property type="entry name" value="RA"/>
    <property type="match status" value="1"/>
</dbReference>
<dbReference type="PROSITE" id="PS50238">
    <property type="entry name" value="RHOGAP"/>
    <property type="match status" value="1"/>
</dbReference>
<feature type="domain" description="Rho-GAP" evidence="12">
    <location>
        <begin position="1033"/>
        <end position="1214"/>
    </location>
</feature>
<sequence length="1585" mass="180485">MSSTSNDTDIEEFLVNINLAQYLPNFKKYGYNTVMDCVGMNNSVLQQMGVLPTGHRRRILKQLENLLEIPGNSLFCENLKFKDLKGLEEKQYSSSDQESPVSSSSVDGTGLIPATSSEQLLKKSCVNKEKFELAEQSSMAANDDSFTNLDFSSLYQNSDSILEAVSHSRNIKTNTQPNASLTEATAYQADEHLTGPLVFRDPPSFVRSCETKCKENKQQRFVDEGGLSDSKPDSPFYKFKGEMIDNDLYDSCTANCMKVFPSRSFILRHRPVPEIPESNNFMEEKPPVISPYGETFICDNTKDTQVNKTKEFAKSESLSQEDPSLTPEESESESVYSVVEQHSLSIKKKKNKTKTHSTSCSVIQSEDFDRLASEQMNSCQFGEDQTLIGNESIAPYACFYGPSVKKVKAGWLDKLSPQGKCMFQKRWVKFDGDSISYYNNEKEVFSKGIILLSAIATVRVHGENKFEVVTSHRTFVFRADKEEERNDWVNTMLNALKLQSDNNSQSRTSATPEKSGYLELKGYKTKIFILLQGSTVWICKNEQDFKTGFGITLIPMNVANVKQVDRTAKQSFEIITPYKSFSFTAESEREKQDWIEALQQSIAETLSDYEVAEKIWFNESNRNCADCKAPGPDWASINLCVVICKKCAGQHRSLGPRDSKVRSLKMDASIWSNELIELFIVIGNKRANSFWAGNLPPDEELHIDDPAEKRIAFITQKYKEGKFRKTPFHYKTKEQLNKALCAAVVKQDVLETLILLFSGADAMCATGDPVYSTPYLLAKKAGQRLQMEFLYHNKFSDFPNYDPCFESGFSEDSSHSTFLCEFLYKVSSNAAKLATEKKLKEDCNKKWCTLESGFLSYYENDKTTTPNGMIDINEVISPEFIFQDIFTFEIYLMSERVFLFGAETAYSQRKWTSAIAKHFVPPVAESLLERDCDLIGQLYYKDCHSLDQWRKGWFAIEKSSLYFCLEMEDAEEDSIYLRRLQELTTSSVMQNGERIDILLLVEKGRTLYIHGHTKLDFMVWYTAIEKAAGTDGNALQDQQLSKNDVPIIVNSCIAFVTQYGLGSKQIYLKNGDSSNVTELLESFKKDARSVKLRAGKHQLEDVTDVLKSFLSQVDDALLTKELYPFWISALDTQNEKERVRKYRAFIRSLPPVNRATLAALIEHLYRVQKCSEINQMNPHNLAVVFSSCLFQTQGQTSEEVNVIEDLIKNYVQLFHINEDQVKQMDIENSFITRWKDTQVSQAGDLLIEVYVERKEPDCSIIIRVSPLMEAEELTNDVLGIKNIIPSKDDVWTAFEVLENGELERPLHYTENVLEQVLHWSSLPDPGTAYLIIKRFLTADMVNLYSDKNEKGSVKAGNLKYKEEPSKLLSGNKFQDRYFVLREGNLLLYKDMKASKPEKVLPVNSLKLYLGVKKKMKPPTKNHFVLQHADIWPPAGKARKQSITKSPKIRGLPLIPIHQEKNTCKIRGNTEVSGLPRLPHPLEHHDNELLEERKNLKEKASIVAQCLERKEEKVRNHAKTHRNLISEDDAGSGMTELHQKSHKTLKKNKNKTSKMTLELDSKLPSNVIQELNTVLQKNRALHETSS</sequence>
<dbReference type="InterPro" id="IPR037278">
    <property type="entry name" value="ARFGAP/RecO"/>
</dbReference>
<feature type="domain" description="PH" evidence="8">
    <location>
        <begin position="511"/>
        <end position="603"/>
    </location>
</feature>
<dbReference type="CDD" id="cd17227">
    <property type="entry name" value="RA_ARAP2"/>
    <property type="match status" value="1"/>
</dbReference>
<dbReference type="GO" id="GO:0005737">
    <property type="term" value="C:cytoplasm"/>
    <property type="evidence" value="ECO:0007669"/>
    <property type="project" value="UniProtKB-SubCell"/>
</dbReference>
<keyword evidence="5" id="KW-0677">Repeat</keyword>
<feature type="compositionally biased region" description="Basic residues" evidence="7">
    <location>
        <begin position="1539"/>
        <end position="1551"/>
    </location>
</feature>
<dbReference type="Pfam" id="PF00169">
    <property type="entry name" value="PH"/>
    <property type="match status" value="4"/>
</dbReference>
<dbReference type="Gene3D" id="1.10.220.150">
    <property type="entry name" value="Arf GTPase activating protein"/>
    <property type="match status" value="1"/>
</dbReference>
<dbReference type="InterPro" id="IPR052227">
    <property type="entry name" value="Arf-Rho-GAP_ANK-PH_domain"/>
</dbReference>
<evidence type="ECO:0000256" key="5">
    <source>
        <dbReference type="ARBA" id="ARBA00022737"/>
    </source>
</evidence>
<evidence type="ECO:0000256" key="2">
    <source>
        <dbReference type="ARBA" id="ARBA00022468"/>
    </source>
</evidence>
<feature type="region of interest" description="Disordered" evidence="7">
    <location>
        <begin position="1525"/>
        <end position="1552"/>
    </location>
</feature>
<reference evidence="13" key="1">
    <citation type="submission" date="2020-10" db="EMBL/GenBank/DDBJ databases">
        <title>Catharus ustulatus (Swainson's thrush) genome, bCatUst1, primary haplotype v2.</title>
        <authorList>
            <person name="Delmore K."/>
            <person name="Vafadar M."/>
            <person name="Formenti G."/>
            <person name="Chow W."/>
            <person name="Pelan S."/>
            <person name="Howe K."/>
            <person name="Rhie A."/>
            <person name="Mountcastle J."/>
            <person name="Haase B."/>
            <person name="Fedrigo O."/>
            <person name="Jarvis E.D."/>
        </authorList>
    </citation>
    <scope>NUCLEOTIDE SEQUENCE [LARGE SCALE GENOMIC DNA]</scope>
</reference>
<reference evidence="13" key="3">
    <citation type="submission" date="2025-09" db="UniProtKB">
        <authorList>
            <consortium name="Ensembl"/>
        </authorList>
    </citation>
    <scope>IDENTIFICATION</scope>
</reference>
<dbReference type="PROSITE" id="PS50003">
    <property type="entry name" value="PH_DOMAIN"/>
    <property type="match status" value="4"/>
</dbReference>
<feature type="domain" description="PH" evidence="8">
    <location>
        <begin position="931"/>
        <end position="1029"/>
    </location>
</feature>
<feature type="compositionally biased region" description="Low complexity" evidence="7">
    <location>
        <begin position="93"/>
        <end position="105"/>
    </location>
</feature>
<dbReference type="PROSITE" id="PS50105">
    <property type="entry name" value="SAM_DOMAIN"/>
    <property type="match status" value="1"/>
</dbReference>
<dbReference type="SUPFAM" id="SSF50729">
    <property type="entry name" value="PH domain-like"/>
    <property type="match status" value="5"/>
</dbReference>
<evidence type="ECO:0000256" key="3">
    <source>
        <dbReference type="ARBA" id="ARBA00022490"/>
    </source>
</evidence>
<dbReference type="CDD" id="cd13253">
    <property type="entry name" value="PH1_ARAP"/>
    <property type="match status" value="1"/>
</dbReference>
<evidence type="ECO:0000313" key="13">
    <source>
        <dbReference type="Ensembl" id="ENSCUSP00005008193.1"/>
    </source>
</evidence>
<dbReference type="PANTHER" id="PTHR45899">
    <property type="entry name" value="RHO GTPASE ACTIVATING PROTEIN AT 15B, ISOFORM C"/>
    <property type="match status" value="1"/>
</dbReference>
<dbReference type="SUPFAM" id="SSF48350">
    <property type="entry name" value="GTPase activation domain, GAP"/>
    <property type="match status" value="1"/>
</dbReference>
<dbReference type="SMART" id="SM00233">
    <property type="entry name" value="PH"/>
    <property type="match status" value="5"/>
</dbReference>
<dbReference type="SMART" id="SM00105">
    <property type="entry name" value="ArfGap"/>
    <property type="match status" value="1"/>
</dbReference>
<feature type="domain" description="Arf-GAP" evidence="10">
    <location>
        <begin position="600"/>
        <end position="735"/>
    </location>
</feature>
<accession>A0A8C3U352</accession>
<evidence type="ECO:0000259" key="11">
    <source>
        <dbReference type="PROSITE" id="PS50200"/>
    </source>
</evidence>
<dbReference type="CDD" id="cd04385">
    <property type="entry name" value="RhoGAP_ARAP"/>
    <property type="match status" value="1"/>
</dbReference>
<dbReference type="SMART" id="SM00454">
    <property type="entry name" value="SAM"/>
    <property type="match status" value="1"/>
</dbReference>
<dbReference type="InterPro" id="IPR037858">
    <property type="entry name" value="RhoGAP_ARAP"/>
</dbReference>
<evidence type="ECO:0000256" key="1">
    <source>
        <dbReference type="ARBA" id="ARBA00004496"/>
    </source>
</evidence>
<dbReference type="SUPFAM" id="SSF57863">
    <property type="entry name" value="ArfGap/RecO-like zinc finger"/>
    <property type="match status" value="1"/>
</dbReference>
<keyword evidence="4" id="KW-0597">Phosphoprotein</keyword>
<evidence type="ECO:0000313" key="14">
    <source>
        <dbReference type="Proteomes" id="UP000694563"/>
    </source>
</evidence>
<dbReference type="InterPro" id="IPR038508">
    <property type="entry name" value="ArfGAP_dom_sf"/>
</dbReference>
<feature type="region of interest" description="Disordered" evidence="7">
    <location>
        <begin position="90"/>
        <end position="109"/>
    </location>
</feature>
<dbReference type="CDD" id="cd08856">
    <property type="entry name" value="ArfGap_ARAP2"/>
    <property type="match status" value="1"/>
</dbReference>
<feature type="domain" description="Ras-associating" evidence="11">
    <location>
        <begin position="1243"/>
        <end position="1337"/>
    </location>
</feature>
<dbReference type="InterPro" id="IPR001849">
    <property type="entry name" value="PH_domain"/>
</dbReference>
<dbReference type="Pfam" id="PF00788">
    <property type="entry name" value="RA"/>
    <property type="match status" value="1"/>
</dbReference>
<dbReference type="SMART" id="SM00324">
    <property type="entry name" value="RhoGAP"/>
    <property type="match status" value="1"/>
</dbReference>
<dbReference type="Pfam" id="PF01412">
    <property type="entry name" value="ArfGap"/>
    <property type="match status" value="1"/>
</dbReference>
<feature type="region of interest" description="Disordered" evidence="7">
    <location>
        <begin position="311"/>
        <end position="334"/>
    </location>
</feature>
<dbReference type="InterPro" id="IPR001164">
    <property type="entry name" value="ArfGAP_dom"/>
</dbReference>
<evidence type="ECO:0000259" key="9">
    <source>
        <dbReference type="PROSITE" id="PS50105"/>
    </source>
</evidence>
<feature type="domain" description="PH" evidence="8">
    <location>
        <begin position="816"/>
        <end position="920"/>
    </location>
</feature>
<dbReference type="InterPro" id="IPR001660">
    <property type="entry name" value="SAM"/>
</dbReference>
<evidence type="ECO:0000256" key="7">
    <source>
        <dbReference type="SAM" id="MobiDB-lite"/>
    </source>
</evidence>
<dbReference type="InterPro" id="IPR011993">
    <property type="entry name" value="PH-like_dom_sf"/>
</dbReference>
<organism evidence="13 14">
    <name type="scientific">Catharus ustulatus</name>
    <name type="common">Russet-backed thrush</name>
    <name type="synonym">Hylocichla ustulatus</name>
    <dbReference type="NCBI Taxonomy" id="91951"/>
    <lineage>
        <taxon>Eukaryota</taxon>
        <taxon>Metazoa</taxon>
        <taxon>Chordata</taxon>
        <taxon>Craniata</taxon>
        <taxon>Vertebrata</taxon>
        <taxon>Euteleostomi</taxon>
        <taxon>Archelosauria</taxon>
        <taxon>Archosauria</taxon>
        <taxon>Dinosauria</taxon>
        <taxon>Saurischia</taxon>
        <taxon>Theropoda</taxon>
        <taxon>Coelurosauria</taxon>
        <taxon>Aves</taxon>
        <taxon>Neognathae</taxon>
        <taxon>Neoaves</taxon>
        <taxon>Telluraves</taxon>
        <taxon>Australaves</taxon>
        <taxon>Passeriformes</taxon>
        <taxon>Turdidae</taxon>
        <taxon>Catharus</taxon>
    </lineage>
</organism>
<dbReference type="Gene3D" id="1.10.150.50">
    <property type="entry name" value="Transcription Factor, Ets-1"/>
    <property type="match status" value="1"/>
</dbReference>
<reference evidence="13" key="2">
    <citation type="submission" date="2025-08" db="UniProtKB">
        <authorList>
            <consortium name="Ensembl"/>
        </authorList>
    </citation>
    <scope>IDENTIFICATION</scope>
</reference>
<name>A0A8C3U352_CATUS</name>
<evidence type="ECO:0000256" key="6">
    <source>
        <dbReference type="PROSITE-ProRule" id="PRU00288"/>
    </source>
</evidence>
<dbReference type="PANTHER" id="PTHR45899:SF1">
    <property type="entry name" value="ARF-GAP WITH RHO-GAP DOMAIN, ANK REPEAT AND PH DOMAIN-CONTAINING PROTEIN 2"/>
    <property type="match status" value="1"/>
</dbReference>
<feature type="domain" description="PH" evidence="8">
    <location>
        <begin position="405"/>
        <end position="497"/>
    </location>
</feature>
<dbReference type="InterPro" id="IPR013761">
    <property type="entry name" value="SAM/pointed_sf"/>
</dbReference>
<dbReference type="InterPro" id="IPR000159">
    <property type="entry name" value="RA_dom"/>
</dbReference>
<keyword evidence="6" id="KW-0863">Zinc-finger</keyword>
<keyword evidence="14" id="KW-1185">Reference proteome</keyword>
<dbReference type="FunFam" id="1.10.220.150:FF:000006">
    <property type="entry name" value="arf-GAP with Rho-GAP domain, ANK repeat and PH domain-containing protein 3"/>
    <property type="match status" value="1"/>
</dbReference>
<dbReference type="Ensembl" id="ENSCUST00005008538.1">
    <property type="protein sequence ID" value="ENSCUSP00005008193.1"/>
    <property type="gene ID" value="ENSCUSG00005004974.1"/>
</dbReference>
<evidence type="ECO:0000256" key="4">
    <source>
        <dbReference type="ARBA" id="ARBA00022553"/>
    </source>
</evidence>
<proteinExistence type="predicted"/>
<dbReference type="GO" id="GO:0007165">
    <property type="term" value="P:signal transduction"/>
    <property type="evidence" value="ECO:0007669"/>
    <property type="project" value="InterPro"/>
</dbReference>
<keyword evidence="6" id="KW-0862">Zinc</keyword>
<evidence type="ECO:0000259" key="8">
    <source>
        <dbReference type="PROSITE" id="PS50003"/>
    </source>
</evidence>
<dbReference type="InterPro" id="IPR008936">
    <property type="entry name" value="Rho_GTPase_activation_prot"/>
</dbReference>
<dbReference type="Pfam" id="PF07647">
    <property type="entry name" value="SAM_2"/>
    <property type="match status" value="1"/>
</dbReference>
<dbReference type="Gene3D" id="1.10.555.10">
    <property type="entry name" value="Rho GTPase activation protein"/>
    <property type="match status" value="1"/>
</dbReference>
<dbReference type="Pfam" id="PF00620">
    <property type="entry name" value="RhoGAP"/>
    <property type="match status" value="1"/>
</dbReference>